<reference evidence="1" key="2">
    <citation type="submission" date="2020-09" db="EMBL/GenBank/DDBJ databases">
        <authorList>
            <person name="Sun Q."/>
            <person name="Zhou Y."/>
        </authorList>
    </citation>
    <scope>NUCLEOTIDE SEQUENCE</scope>
    <source>
        <strain evidence="1">CGMCC 1.3617</strain>
    </source>
</reference>
<comment type="caution">
    <text evidence="1">The sequence shown here is derived from an EMBL/GenBank/DDBJ whole genome shotgun (WGS) entry which is preliminary data.</text>
</comment>
<name>A0A917L4Z0_9PROT</name>
<dbReference type="Pfam" id="PF01042">
    <property type="entry name" value="Ribonuc_L-PSP"/>
    <property type="match status" value="1"/>
</dbReference>
<dbReference type="GO" id="GO:0005829">
    <property type="term" value="C:cytosol"/>
    <property type="evidence" value="ECO:0007669"/>
    <property type="project" value="TreeGrafter"/>
</dbReference>
<keyword evidence="2" id="KW-1185">Reference proteome</keyword>
<dbReference type="AlphaFoldDB" id="A0A917L4Z0"/>
<gene>
    <name evidence="1" type="ORF">GCM10011320_57850</name>
</gene>
<protein>
    <submittedName>
        <fullName evidence="1">Enamine deaminase RidA</fullName>
    </submittedName>
</protein>
<evidence type="ECO:0000313" key="2">
    <source>
        <dbReference type="Proteomes" id="UP000661507"/>
    </source>
</evidence>
<sequence length="155" mass="16229">MVRFGLATHPGNVGSKVGVREHRRVAVKEVIEVPVLSAAVRRLGVPLSLVTRANGMVFVSGTPPLDLATGALVKGDIPVQTTASLNAVAHCLAAAGSSLDRAVMVRIYAANAGFYGAINAVYAGFFPTNPPSRTFVPVASWPMEFDLEIECIALA</sequence>
<dbReference type="GO" id="GO:0019239">
    <property type="term" value="F:deaminase activity"/>
    <property type="evidence" value="ECO:0007669"/>
    <property type="project" value="TreeGrafter"/>
</dbReference>
<dbReference type="SUPFAM" id="SSF55298">
    <property type="entry name" value="YjgF-like"/>
    <property type="match status" value="1"/>
</dbReference>
<dbReference type="EMBL" id="BMKW01000023">
    <property type="protein sequence ID" value="GGJ42650.1"/>
    <property type="molecule type" value="Genomic_DNA"/>
</dbReference>
<proteinExistence type="predicted"/>
<dbReference type="PANTHER" id="PTHR11803">
    <property type="entry name" value="2-IMINOBUTANOATE/2-IMINOPROPANOATE DEAMINASE RIDA"/>
    <property type="match status" value="1"/>
</dbReference>
<dbReference type="Proteomes" id="UP000661507">
    <property type="component" value="Unassembled WGS sequence"/>
</dbReference>
<dbReference type="InterPro" id="IPR035959">
    <property type="entry name" value="RutC-like_sf"/>
</dbReference>
<dbReference type="CDD" id="cd00448">
    <property type="entry name" value="YjgF_YER057c_UK114_family"/>
    <property type="match status" value="1"/>
</dbReference>
<organism evidence="1 2">
    <name type="scientific">Neoroseomonas lacus</name>
    <dbReference type="NCBI Taxonomy" id="287609"/>
    <lineage>
        <taxon>Bacteria</taxon>
        <taxon>Pseudomonadati</taxon>
        <taxon>Pseudomonadota</taxon>
        <taxon>Alphaproteobacteria</taxon>
        <taxon>Acetobacterales</taxon>
        <taxon>Acetobacteraceae</taxon>
        <taxon>Neoroseomonas</taxon>
    </lineage>
</organism>
<reference evidence="1" key="1">
    <citation type="journal article" date="2014" name="Int. J. Syst. Evol. Microbiol.">
        <title>Complete genome sequence of Corynebacterium casei LMG S-19264T (=DSM 44701T), isolated from a smear-ripened cheese.</title>
        <authorList>
            <consortium name="US DOE Joint Genome Institute (JGI-PGF)"/>
            <person name="Walter F."/>
            <person name="Albersmeier A."/>
            <person name="Kalinowski J."/>
            <person name="Ruckert C."/>
        </authorList>
    </citation>
    <scope>NUCLEOTIDE SEQUENCE</scope>
    <source>
        <strain evidence="1">CGMCC 1.3617</strain>
    </source>
</reference>
<evidence type="ECO:0000313" key="1">
    <source>
        <dbReference type="EMBL" id="GGJ42650.1"/>
    </source>
</evidence>
<dbReference type="PANTHER" id="PTHR11803:SF39">
    <property type="entry name" value="2-IMINOBUTANOATE_2-IMINOPROPANOATE DEAMINASE"/>
    <property type="match status" value="1"/>
</dbReference>
<dbReference type="InterPro" id="IPR006175">
    <property type="entry name" value="YjgF/YER057c/UK114"/>
</dbReference>
<accession>A0A917L4Z0</accession>
<dbReference type="Gene3D" id="3.30.1330.40">
    <property type="entry name" value="RutC-like"/>
    <property type="match status" value="1"/>
</dbReference>